<dbReference type="PROSITE" id="PS50893">
    <property type="entry name" value="ABC_TRANSPORTER_2"/>
    <property type="match status" value="1"/>
</dbReference>
<dbReference type="Pfam" id="PF00005">
    <property type="entry name" value="ABC_tran"/>
    <property type="match status" value="1"/>
</dbReference>
<evidence type="ECO:0000256" key="5">
    <source>
        <dbReference type="ARBA" id="ARBA00022741"/>
    </source>
</evidence>
<dbReference type="InterPro" id="IPR017871">
    <property type="entry name" value="ABC_transporter-like_CS"/>
</dbReference>
<reference evidence="11" key="1">
    <citation type="journal article" date="2020" name="bioRxiv">
        <title>A rank-normalized archaeal taxonomy based on genome phylogeny resolves widespread incomplete and uneven classifications.</title>
        <authorList>
            <person name="Rinke C."/>
            <person name="Chuvochina M."/>
            <person name="Mussig A.J."/>
            <person name="Chaumeil P.-A."/>
            <person name="Waite D.W."/>
            <person name="Whitman W.B."/>
            <person name="Parks D.H."/>
            <person name="Hugenholtz P."/>
        </authorList>
    </citation>
    <scope>NUCLEOTIDE SEQUENCE</scope>
    <source>
        <strain evidence="11">UBA8849</strain>
    </source>
</reference>
<dbReference type="InterPro" id="IPR003593">
    <property type="entry name" value="AAA+_ATPase"/>
</dbReference>
<proteinExistence type="inferred from homology"/>
<keyword evidence="3" id="KW-0813">Transport</keyword>
<dbReference type="SMR" id="A0A832W5Z6"/>
<dbReference type="InterPro" id="IPR050095">
    <property type="entry name" value="ECF_ABC_transporter_ATP-bd"/>
</dbReference>
<evidence type="ECO:0000256" key="7">
    <source>
        <dbReference type="ARBA" id="ARBA00022967"/>
    </source>
</evidence>
<dbReference type="GO" id="GO:0005524">
    <property type="term" value="F:ATP binding"/>
    <property type="evidence" value="ECO:0007669"/>
    <property type="project" value="UniProtKB-KW"/>
</dbReference>
<protein>
    <submittedName>
        <fullName evidence="11">ABC transporter ATP-binding protein</fullName>
    </submittedName>
</protein>
<name>A0A832W5Z6_9EURY</name>
<dbReference type="EMBL" id="DUJR01000005">
    <property type="protein sequence ID" value="HII59208.1"/>
    <property type="molecule type" value="Genomic_DNA"/>
</dbReference>
<evidence type="ECO:0000313" key="11">
    <source>
        <dbReference type="EMBL" id="HII59208.1"/>
    </source>
</evidence>
<keyword evidence="5" id="KW-0547">Nucleotide-binding</keyword>
<dbReference type="PANTHER" id="PTHR43553">
    <property type="entry name" value="HEAVY METAL TRANSPORTER"/>
    <property type="match status" value="1"/>
</dbReference>
<accession>A0A832W5Z6</accession>
<dbReference type="InterPro" id="IPR027417">
    <property type="entry name" value="P-loop_NTPase"/>
</dbReference>
<dbReference type="SUPFAM" id="SSF52540">
    <property type="entry name" value="P-loop containing nucleoside triphosphate hydrolases"/>
    <property type="match status" value="1"/>
</dbReference>
<dbReference type="SMART" id="SM00382">
    <property type="entry name" value="AAA"/>
    <property type="match status" value="1"/>
</dbReference>
<evidence type="ECO:0000256" key="3">
    <source>
        <dbReference type="ARBA" id="ARBA00022448"/>
    </source>
</evidence>
<gene>
    <name evidence="11" type="ORF">HA335_01290</name>
</gene>
<dbReference type="GO" id="GO:0043190">
    <property type="term" value="C:ATP-binding cassette (ABC) transporter complex"/>
    <property type="evidence" value="ECO:0007669"/>
    <property type="project" value="TreeGrafter"/>
</dbReference>
<feature type="domain" description="ABC transporter" evidence="10">
    <location>
        <begin position="5"/>
        <end position="242"/>
    </location>
</feature>
<keyword evidence="6 11" id="KW-0067">ATP-binding</keyword>
<dbReference type="AlphaFoldDB" id="A0A832W5Z6"/>
<dbReference type="CDD" id="cd03225">
    <property type="entry name" value="ABC_cobalt_CbiO_domain1"/>
    <property type="match status" value="1"/>
</dbReference>
<evidence type="ECO:0000313" key="12">
    <source>
        <dbReference type="Proteomes" id="UP000645676"/>
    </source>
</evidence>
<dbReference type="RefSeq" id="WP_010871096.1">
    <property type="nucleotide sequence ID" value="NC_000909.1"/>
</dbReference>
<dbReference type="Proteomes" id="UP000645676">
    <property type="component" value="Unassembled WGS sequence"/>
</dbReference>
<evidence type="ECO:0000256" key="4">
    <source>
        <dbReference type="ARBA" id="ARBA00022475"/>
    </source>
</evidence>
<evidence type="ECO:0000256" key="8">
    <source>
        <dbReference type="ARBA" id="ARBA00023136"/>
    </source>
</evidence>
<evidence type="ECO:0000256" key="6">
    <source>
        <dbReference type="ARBA" id="ARBA00022840"/>
    </source>
</evidence>
<comment type="similarity">
    <text evidence="2">Belongs to the ABC transporter superfamily.</text>
</comment>
<keyword evidence="8" id="KW-0472">Membrane</keyword>
<dbReference type="GO" id="GO:0016887">
    <property type="term" value="F:ATP hydrolysis activity"/>
    <property type="evidence" value="ECO:0007669"/>
    <property type="project" value="InterPro"/>
</dbReference>
<dbReference type="PROSITE" id="PS00211">
    <property type="entry name" value="ABC_TRANSPORTER_1"/>
    <property type="match status" value="1"/>
</dbReference>
<dbReference type="GO" id="GO:0042626">
    <property type="term" value="F:ATPase-coupled transmembrane transporter activity"/>
    <property type="evidence" value="ECO:0007669"/>
    <property type="project" value="TreeGrafter"/>
</dbReference>
<dbReference type="FunFam" id="3.40.50.300:FF:000224">
    <property type="entry name" value="Energy-coupling factor transporter ATP-binding protein EcfA"/>
    <property type="match status" value="1"/>
</dbReference>
<dbReference type="PANTHER" id="PTHR43553:SF27">
    <property type="entry name" value="ENERGY-COUPLING FACTOR TRANSPORTER ATP-BINDING PROTEIN ECFA2"/>
    <property type="match status" value="1"/>
</dbReference>
<organism evidence="11 12">
    <name type="scientific">Methanocaldococcus jannaschii</name>
    <dbReference type="NCBI Taxonomy" id="2190"/>
    <lineage>
        <taxon>Archaea</taxon>
        <taxon>Methanobacteriati</taxon>
        <taxon>Methanobacteriota</taxon>
        <taxon>Methanomada group</taxon>
        <taxon>Methanococci</taxon>
        <taxon>Methanococcales</taxon>
        <taxon>Methanocaldococcaceae</taxon>
        <taxon>Methanocaldococcus</taxon>
    </lineage>
</organism>
<dbReference type="InterPro" id="IPR003439">
    <property type="entry name" value="ABC_transporter-like_ATP-bd"/>
</dbReference>
<evidence type="ECO:0000256" key="1">
    <source>
        <dbReference type="ARBA" id="ARBA00004202"/>
    </source>
</evidence>
<dbReference type="OMA" id="YSRPYCN"/>
<evidence type="ECO:0000259" key="10">
    <source>
        <dbReference type="PROSITE" id="PS50893"/>
    </source>
</evidence>
<keyword evidence="7" id="KW-1278">Translocase</keyword>
<comment type="function">
    <text evidence="9">Probably part of an ABC transporter complex. Responsible for energy coupling to the transport system.</text>
</comment>
<keyword evidence="4" id="KW-1003">Cell membrane</keyword>
<evidence type="ECO:0000256" key="2">
    <source>
        <dbReference type="ARBA" id="ARBA00005417"/>
    </source>
</evidence>
<evidence type="ECO:0000256" key="9">
    <source>
        <dbReference type="ARBA" id="ARBA00025157"/>
    </source>
</evidence>
<sequence>MKEIYRLVDVSYKYPNGSIALDNVNLNIYKNEVVAILGPNGAGKTTLLKILDGLVFPDKGEVYFEGKKLTDEILRDKELMKEFRRKVGFVFQNPDVMLFNPTVWDEVAFSPLHLYSKEKAIEVTDKTLKDMKIYHLKDRHPYNLSGGEKKKVSISCILSVEPEVILMDEPTSALDPKSRAEIMNLIKSFKECGKTVVLVTHDLNLACLADRCYVLNKKVIFEGKVKDLFSLNLDELNLDVPEISKLFIKLKNMGYNINEIPVTLDEAVNIISKLFQKY</sequence>
<comment type="subcellular location">
    <subcellularLocation>
        <location evidence="1">Cell membrane</location>
        <topology evidence="1">Peripheral membrane protein</topology>
    </subcellularLocation>
</comment>
<dbReference type="InterPro" id="IPR015856">
    <property type="entry name" value="ABC_transpr_CbiO/EcfA_su"/>
</dbReference>
<dbReference type="Gene3D" id="3.40.50.300">
    <property type="entry name" value="P-loop containing nucleotide triphosphate hydrolases"/>
    <property type="match status" value="1"/>
</dbReference>
<comment type="caution">
    <text evidence="11">The sequence shown here is derived from an EMBL/GenBank/DDBJ whole genome shotgun (WGS) entry which is preliminary data.</text>
</comment>